<dbReference type="PANTHER" id="PTHR47942">
    <property type="entry name" value="TETRATRICOPEPTIDE REPEAT (TPR)-LIKE SUPERFAMILY PROTEIN-RELATED"/>
    <property type="match status" value="1"/>
</dbReference>
<proteinExistence type="predicted"/>
<gene>
    <name evidence="3" type="ORF">BCR43DRAFT_305093</name>
</gene>
<organism evidence="3 4">
    <name type="scientific">Syncephalastrum racemosum</name>
    <name type="common">Filamentous fungus</name>
    <dbReference type="NCBI Taxonomy" id="13706"/>
    <lineage>
        <taxon>Eukaryota</taxon>
        <taxon>Fungi</taxon>
        <taxon>Fungi incertae sedis</taxon>
        <taxon>Mucoromycota</taxon>
        <taxon>Mucoromycotina</taxon>
        <taxon>Mucoromycetes</taxon>
        <taxon>Mucorales</taxon>
        <taxon>Syncephalastraceae</taxon>
        <taxon>Syncephalastrum</taxon>
    </lineage>
</organism>
<dbReference type="InterPro" id="IPR002885">
    <property type="entry name" value="PPR_rpt"/>
</dbReference>
<evidence type="ECO:0000256" key="2">
    <source>
        <dbReference type="PROSITE-ProRule" id="PRU00708"/>
    </source>
</evidence>
<dbReference type="NCBIfam" id="TIGR00756">
    <property type="entry name" value="PPR"/>
    <property type="match status" value="2"/>
</dbReference>
<dbReference type="Proteomes" id="UP000242180">
    <property type="component" value="Unassembled WGS sequence"/>
</dbReference>
<dbReference type="Gene3D" id="1.25.40.10">
    <property type="entry name" value="Tetratricopeptide repeat domain"/>
    <property type="match status" value="2"/>
</dbReference>
<dbReference type="EMBL" id="MCGN01000006">
    <property type="protein sequence ID" value="ORY95563.1"/>
    <property type="molecule type" value="Genomic_DNA"/>
</dbReference>
<evidence type="ECO:0008006" key="5">
    <source>
        <dbReference type="Google" id="ProtNLM"/>
    </source>
</evidence>
<dbReference type="OMA" id="CITMANT"/>
<protein>
    <recommendedName>
        <fullName evidence="5">Pentacotripeptide-repeat region of PRORP domain-containing protein</fullName>
    </recommendedName>
</protein>
<dbReference type="Pfam" id="PF01535">
    <property type="entry name" value="PPR"/>
    <property type="match status" value="1"/>
</dbReference>
<dbReference type="OrthoDB" id="5588846at2759"/>
<dbReference type="PANTHER" id="PTHR47942:SF63">
    <property type="entry name" value="PENTATRICOPEPTIDE REPEAT-CONTAINING PROTEIN"/>
    <property type="match status" value="1"/>
</dbReference>
<accession>A0A1X2HA69</accession>
<comment type="caution">
    <text evidence="3">The sequence shown here is derived from an EMBL/GenBank/DDBJ whole genome shotgun (WGS) entry which is preliminary data.</text>
</comment>
<keyword evidence="4" id="KW-1185">Reference proteome</keyword>
<dbReference type="PROSITE" id="PS51375">
    <property type="entry name" value="PPR"/>
    <property type="match status" value="2"/>
</dbReference>
<name>A0A1X2HA69_SYNRA</name>
<keyword evidence="1" id="KW-0677">Repeat</keyword>
<dbReference type="Pfam" id="PF13812">
    <property type="entry name" value="PPR_3"/>
    <property type="match status" value="1"/>
</dbReference>
<reference evidence="3 4" key="1">
    <citation type="submission" date="2016-07" db="EMBL/GenBank/DDBJ databases">
        <title>Pervasive Adenine N6-methylation of Active Genes in Fungi.</title>
        <authorList>
            <consortium name="DOE Joint Genome Institute"/>
            <person name="Mondo S.J."/>
            <person name="Dannebaum R.O."/>
            <person name="Kuo R.C."/>
            <person name="Labutti K."/>
            <person name="Haridas S."/>
            <person name="Kuo A."/>
            <person name="Salamov A."/>
            <person name="Ahrendt S.R."/>
            <person name="Lipzen A."/>
            <person name="Sullivan W."/>
            <person name="Andreopoulos W.B."/>
            <person name="Clum A."/>
            <person name="Lindquist E."/>
            <person name="Daum C."/>
            <person name="Ramamoorthy G.K."/>
            <person name="Gryganskyi A."/>
            <person name="Culley D."/>
            <person name="Magnuson J.K."/>
            <person name="James T.Y."/>
            <person name="O'Malley M.A."/>
            <person name="Stajich J.E."/>
            <person name="Spatafora J.W."/>
            <person name="Visel A."/>
            <person name="Grigoriev I.V."/>
        </authorList>
    </citation>
    <scope>NUCLEOTIDE SEQUENCE [LARGE SCALE GENOMIC DNA]</scope>
    <source>
        <strain evidence="3 4">NRRL 2496</strain>
    </source>
</reference>
<sequence length="399" mass="46658">MLIGGYIRSHQIDKAWETFDAMRLSYHQADEVSYTLMIHACAKQGEVERAMNLFEDMIGNQLFPTDVTFNVLINACAKRPDYYEEAFDLLHQMQTVYGFRPDRVTYNTLLHACAWKKDLYRARKIVNAMLEKSKLQEEDDPIDLTPNEQTFTNLFMCYANYNPGPQKTETKQVEPAATDALVEHRLLTGPLPERRSAVVTEAKQVLALVQDRMPLTTKLLTAYLAVHVLQKQSAEITHIYTDLFDAHQATRIPRTFNFMLRSCYDTKNTQLAWEIWEQYQDYLGQFASHQSHATLLDRKKHEAHIKQRQIEEGWTMEQQRQMLVVMVNTVARGDDIPNALKLLSTQIEENPNLRPKLKHLNIFYNKCIQLEDEEAKKQLVALCYPDRKLKPVDWRYRKQ</sequence>
<dbReference type="STRING" id="13706.A0A1X2HA69"/>
<feature type="repeat" description="PPR" evidence="2">
    <location>
        <begin position="102"/>
        <end position="132"/>
    </location>
</feature>
<dbReference type="InterPro" id="IPR051222">
    <property type="entry name" value="PPR/CCM1_RNA-binding"/>
</dbReference>
<dbReference type="InParanoid" id="A0A1X2HA69"/>
<dbReference type="AlphaFoldDB" id="A0A1X2HA69"/>
<evidence type="ECO:0000313" key="3">
    <source>
        <dbReference type="EMBL" id="ORY95563.1"/>
    </source>
</evidence>
<dbReference type="Pfam" id="PF13041">
    <property type="entry name" value="PPR_2"/>
    <property type="match status" value="1"/>
</dbReference>
<evidence type="ECO:0000313" key="4">
    <source>
        <dbReference type="Proteomes" id="UP000242180"/>
    </source>
</evidence>
<feature type="repeat" description="PPR" evidence="2">
    <location>
        <begin position="30"/>
        <end position="64"/>
    </location>
</feature>
<dbReference type="InterPro" id="IPR011990">
    <property type="entry name" value="TPR-like_helical_dom_sf"/>
</dbReference>
<evidence type="ECO:0000256" key="1">
    <source>
        <dbReference type="ARBA" id="ARBA00022737"/>
    </source>
</evidence>